<dbReference type="PANTHER" id="PTHR43353">
    <property type="entry name" value="SUCCINATE-SEMIALDEHYDE DEHYDROGENASE, MITOCHONDRIAL"/>
    <property type="match status" value="1"/>
</dbReference>
<evidence type="ECO:0000256" key="2">
    <source>
        <dbReference type="PROSITE-ProRule" id="PRU10007"/>
    </source>
</evidence>
<dbReference type="GeneID" id="39587919"/>
<dbReference type="PANTHER" id="PTHR43353:SF6">
    <property type="entry name" value="CYTOPLASMIC ALDEHYDE DEHYDROGENASE (EUROFUNG)"/>
    <property type="match status" value="1"/>
</dbReference>
<feature type="domain" description="Aldehyde dehydrogenase" evidence="4">
    <location>
        <begin position="23"/>
        <end position="483"/>
    </location>
</feature>
<feature type="active site" evidence="2">
    <location>
        <position position="258"/>
    </location>
</feature>
<dbReference type="EMBL" id="RSCE01000016">
    <property type="protein sequence ID" value="RSH77410.1"/>
    <property type="molecule type" value="Genomic_DNA"/>
</dbReference>
<gene>
    <name evidence="5" type="ORF">EHS24_003376</name>
</gene>
<dbReference type="Gene3D" id="3.40.309.10">
    <property type="entry name" value="Aldehyde Dehydrogenase, Chain A, domain 2"/>
    <property type="match status" value="1"/>
</dbReference>
<dbReference type="GO" id="GO:0004777">
    <property type="term" value="F:succinate-semialdehyde dehydrogenase (NAD+) activity"/>
    <property type="evidence" value="ECO:0007669"/>
    <property type="project" value="TreeGrafter"/>
</dbReference>
<evidence type="ECO:0000256" key="1">
    <source>
        <dbReference type="ARBA" id="ARBA00023002"/>
    </source>
</evidence>
<dbReference type="InterPro" id="IPR016162">
    <property type="entry name" value="Ald_DH_N"/>
</dbReference>
<dbReference type="SUPFAM" id="SSF53720">
    <property type="entry name" value="ALDH-like"/>
    <property type="match status" value="1"/>
</dbReference>
<keyword evidence="6" id="KW-1185">Reference proteome</keyword>
<dbReference type="AlphaFoldDB" id="A0A427XES5"/>
<comment type="similarity">
    <text evidence="3">Belongs to the aldehyde dehydrogenase family.</text>
</comment>
<name>A0A427XES5_9TREE</name>
<dbReference type="RefSeq" id="XP_028472557.1">
    <property type="nucleotide sequence ID" value="XM_028619061.1"/>
</dbReference>
<evidence type="ECO:0000313" key="5">
    <source>
        <dbReference type="EMBL" id="RSH77410.1"/>
    </source>
</evidence>
<proteinExistence type="inferred from homology"/>
<dbReference type="InterPro" id="IPR050740">
    <property type="entry name" value="Aldehyde_DH_Superfamily"/>
</dbReference>
<evidence type="ECO:0000256" key="3">
    <source>
        <dbReference type="RuleBase" id="RU003345"/>
    </source>
</evidence>
<dbReference type="InterPro" id="IPR016161">
    <property type="entry name" value="Ald_DH/histidinol_DH"/>
</dbReference>
<dbReference type="STRING" id="105984.A0A427XES5"/>
<dbReference type="GO" id="GO:0009450">
    <property type="term" value="P:gamma-aminobutyric acid catabolic process"/>
    <property type="evidence" value="ECO:0007669"/>
    <property type="project" value="TreeGrafter"/>
</dbReference>
<dbReference type="InterPro" id="IPR015590">
    <property type="entry name" value="Aldehyde_DH_dom"/>
</dbReference>
<dbReference type="Pfam" id="PF00171">
    <property type="entry name" value="Aldedh"/>
    <property type="match status" value="1"/>
</dbReference>
<dbReference type="Proteomes" id="UP000279236">
    <property type="component" value="Unassembled WGS sequence"/>
</dbReference>
<sequence length="499" mass="52461">MTSTSTIVRNAVGGTAHATTTPATYKVTHPATGDVPHEVERSTAADLKRAIDTAHAALPAWSKTPLADRKAVLLKAAALLEDSSSGWADKLVKANLAEQSCTPWWASAQIHAVEGALKTLVASADEALEEKIVTEGAATFKIGREPYGVCLAIAAWNAVAILTMRAITTPLLAGNTVVLKTSEMAPLSQTHAAELLYAAGLPHDALVVVHVATPDAAELTPVLVGDKRIRHVNFTGSTRVGSIIAGLAGQHLKPSLMELGGKAPTLILPDADIETAASHILFGAFMNAGQICMSTERIIVPASKHDALVAALRSSWDTVKVKQPRALFQSASGERVNRLFDDAISKGAKPILDQAGKAPSTAFFEPTIIGPVDPSMALYTEESFGPIAVVVTVPDSGRSDDAVIDEMVAIANDTDYGLSAGVWGKDLARAEKVARRMESGAVHVNGPTPADPPMIPHGGWKSSGWGRFNGVEGIRSFTQTRSIELSAAPQPMPLNVFEL</sequence>
<keyword evidence="1 3" id="KW-0560">Oxidoreductase</keyword>
<dbReference type="PROSITE" id="PS00687">
    <property type="entry name" value="ALDEHYDE_DEHYDR_GLU"/>
    <property type="match status" value="1"/>
</dbReference>
<protein>
    <recommendedName>
        <fullName evidence="4">Aldehyde dehydrogenase domain-containing protein</fullName>
    </recommendedName>
</protein>
<organism evidence="5 6">
    <name type="scientific">Apiotrichum porosum</name>
    <dbReference type="NCBI Taxonomy" id="105984"/>
    <lineage>
        <taxon>Eukaryota</taxon>
        <taxon>Fungi</taxon>
        <taxon>Dikarya</taxon>
        <taxon>Basidiomycota</taxon>
        <taxon>Agaricomycotina</taxon>
        <taxon>Tremellomycetes</taxon>
        <taxon>Trichosporonales</taxon>
        <taxon>Trichosporonaceae</taxon>
        <taxon>Apiotrichum</taxon>
    </lineage>
</organism>
<reference evidence="5 6" key="1">
    <citation type="submission" date="2018-11" db="EMBL/GenBank/DDBJ databases">
        <title>Genome sequence of Apiotrichum porosum DSM 27194.</title>
        <authorList>
            <person name="Aliyu H."/>
            <person name="Gorte O."/>
            <person name="Ochsenreither K."/>
        </authorList>
    </citation>
    <scope>NUCLEOTIDE SEQUENCE [LARGE SCALE GENOMIC DNA]</scope>
    <source>
        <strain evidence="5 6">DSM 27194</strain>
    </source>
</reference>
<evidence type="ECO:0000259" key="4">
    <source>
        <dbReference type="Pfam" id="PF00171"/>
    </source>
</evidence>
<dbReference type="InterPro" id="IPR029510">
    <property type="entry name" value="Ald_DH_CS_GLU"/>
</dbReference>
<dbReference type="Gene3D" id="3.40.605.10">
    <property type="entry name" value="Aldehyde Dehydrogenase, Chain A, domain 1"/>
    <property type="match status" value="1"/>
</dbReference>
<comment type="caution">
    <text evidence="5">The sequence shown here is derived from an EMBL/GenBank/DDBJ whole genome shotgun (WGS) entry which is preliminary data.</text>
</comment>
<dbReference type="OrthoDB" id="310895at2759"/>
<dbReference type="InterPro" id="IPR016163">
    <property type="entry name" value="Ald_DH_C"/>
</dbReference>
<evidence type="ECO:0000313" key="6">
    <source>
        <dbReference type="Proteomes" id="UP000279236"/>
    </source>
</evidence>
<accession>A0A427XES5</accession>